<organism evidence="1 2">
    <name type="scientific">Eumeta variegata</name>
    <name type="common">Bagworm moth</name>
    <name type="synonym">Eumeta japonica</name>
    <dbReference type="NCBI Taxonomy" id="151549"/>
    <lineage>
        <taxon>Eukaryota</taxon>
        <taxon>Metazoa</taxon>
        <taxon>Ecdysozoa</taxon>
        <taxon>Arthropoda</taxon>
        <taxon>Hexapoda</taxon>
        <taxon>Insecta</taxon>
        <taxon>Pterygota</taxon>
        <taxon>Neoptera</taxon>
        <taxon>Endopterygota</taxon>
        <taxon>Lepidoptera</taxon>
        <taxon>Glossata</taxon>
        <taxon>Ditrysia</taxon>
        <taxon>Tineoidea</taxon>
        <taxon>Psychidae</taxon>
        <taxon>Oiketicinae</taxon>
        <taxon>Eumeta</taxon>
    </lineage>
</organism>
<dbReference type="Proteomes" id="UP000299102">
    <property type="component" value="Unassembled WGS sequence"/>
</dbReference>
<name>A0A4C1SVA0_EUMVA</name>
<evidence type="ECO:0000313" key="1">
    <source>
        <dbReference type="EMBL" id="GBP06119.1"/>
    </source>
</evidence>
<accession>A0A4C1SVA0</accession>
<gene>
    <name evidence="1" type="ORF">EVAR_71734_1</name>
</gene>
<protein>
    <submittedName>
        <fullName evidence="1">Uncharacterized protein</fullName>
    </submittedName>
</protein>
<reference evidence="1 2" key="1">
    <citation type="journal article" date="2019" name="Commun. Biol.">
        <title>The bagworm genome reveals a unique fibroin gene that provides high tensile strength.</title>
        <authorList>
            <person name="Kono N."/>
            <person name="Nakamura H."/>
            <person name="Ohtoshi R."/>
            <person name="Tomita M."/>
            <person name="Numata K."/>
            <person name="Arakawa K."/>
        </authorList>
    </citation>
    <scope>NUCLEOTIDE SEQUENCE [LARGE SCALE GENOMIC DNA]</scope>
</reference>
<proteinExistence type="predicted"/>
<dbReference type="EMBL" id="BGZK01003992">
    <property type="protein sequence ID" value="GBP06119.1"/>
    <property type="molecule type" value="Genomic_DNA"/>
</dbReference>
<sequence length="140" mass="15990">MTQFTLKGSDLLHLDPECPLKNQVISIQGQQTISGSLSTSYTKLWTITEPTQLTRLNSSFNQIHTSEYREQIQNLTKLQTSLKSQELLQLPHKVETHNYHNKTIGYLAIKCGILIYLSDEGVKLSPFRHLAISIQRPTLR</sequence>
<dbReference type="AlphaFoldDB" id="A0A4C1SVA0"/>
<keyword evidence="2" id="KW-1185">Reference proteome</keyword>
<comment type="caution">
    <text evidence="1">The sequence shown here is derived from an EMBL/GenBank/DDBJ whole genome shotgun (WGS) entry which is preliminary data.</text>
</comment>
<dbReference type="OrthoDB" id="8069217at2759"/>
<evidence type="ECO:0000313" key="2">
    <source>
        <dbReference type="Proteomes" id="UP000299102"/>
    </source>
</evidence>